<sequence length="57" mass="6708">MPELPTEPLDPSFCLALETFVSALMRWPHHFLLLRAYAPTDQHGKLLWRIDVRQVYS</sequence>
<evidence type="ECO:0000313" key="2">
    <source>
        <dbReference type="Proteomes" id="UP001161497"/>
    </source>
</evidence>
<dbReference type="EMBL" id="OX458932">
    <property type="protein sequence ID" value="CAI9084716.1"/>
    <property type="molecule type" value="Genomic_DNA"/>
</dbReference>
<proteinExistence type="predicted"/>
<reference evidence="1" key="1">
    <citation type="submission" date="2023-03" db="EMBL/GenBank/DDBJ databases">
        <authorList>
            <person name="Cremers G."/>
            <person name="Picone N."/>
        </authorList>
    </citation>
    <scope>NUCLEOTIDE SEQUENCE</scope>
    <source>
        <strain evidence="1">Sample_alias</strain>
    </source>
</reference>
<keyword evidence="2" id="KW-1185">Reference proteome</keyword>
<organism evidence="1 2">
    <name type="scientific">Candidatus Methylacidiphilum fumarolicum</name>
    <dbReference type="NCBI Taxonomy" id="591154"/>
    <lineage>
        <taxon>Bacteria</taxon>
        <taxon>Pseudomonadati</taxon>
        <taxon>Verrucomicrobiota</taxon>
        <taxon>Methylacidiphilae</taxon>
        <taxon>Methylacidiphilales</taxon>
        <taxon>Methylacidiphilaceae</taxon>
        <taxon>Methylacidiphilum (ex Ratnadevi et al. 2023)</taxon>
    </lineage>
</organism>
<name>A0ABM9IAR6_9BACT</name>
<dbReference type="Proteomes" id="UP001161497">
    <property type="component" value="Chromosome"/>
</dbReference>
<accession>A0ABM9IAR6</accession>
<gene>
    <name evidence="1" type="ORF">MFUM_0321</name>
</gene>
<protein>
    <submittedName>
        <fullName evidence="1">Uncharacterized protein</fullName>
    </submittedName>
</protein>
<evidence type="ECO:0000313" key="1">
    <source>
        <dbReference type="EMBL" id="CAI9084716.1"/>
    </source>
</evidence>